<dbReference type="SMART" id="SM00267">
    <property type="entry name" value="GGDEF"/>
    <property type="match status" value="1"/>
</dbReference>
<dbReference type="EMBL" id="JAQLOI010000003">
    <property type="protein sequence ID" value="MDB1124932.1"/>
    <property type="molecule type" value="Genomic_DNA"/>
</dbReference>
<reference evidence="5 6" key="1">
    <citation type="submission" date="2023-01" db="EMBL/GenBank/DDBJ databases">
        <title>Vibrio sp. KJ40-1 sp.nov, isolated from marine algae.</title>
        <authorList>
            <person name="Butt M."/>
            <person name="Kim J.M.J."/>
            <person name="Jeon C.O.C."/>
        </authorList>
    </citation>
    <scope>NUCLEOTIDE SEQUENCE [LARGE SCALE GENOMIC DNA]</scope>
    <source>
        <strain evidence="5 6">KJ40-1</strain>
    </source>
</reference>
<sequence length="333" mass="37399">MEISPDLFARSSMYSQIIWPAFCSIIGVFTLLSYTEEVQDKLALESHTDQLTGIHNRRMFDNQLKHTIETLSQTKSIGTLIYLDLDGFKPINDRYGHYVGDKVLVELSARLKKMCCSGQIVARLGGDEFAIIIYDLGSQIDEAQNKANDIAQNIQQLIKEPIHTHGLILQVDCSIGVHMLLPTSPGAHVALREADNAMYLSKNTKRGSISFSNTAPKTNYNIAKIGITEIDEEHQLLDDLLQSLRDGNYDFSAVKALVEERIKQHFNNEVEVSNKLGLNMTEEHIQHHIEVMSTIGELSDVSDKDSAHEYLTSIHKTLEDHALKFDCSLIETS</sequence>
<dbReference type="InterPro" id="IPR035938">
    <property type="entry name" value="Hemerythrin-like_sf"/>
</dbReference>
<evidence type="ECO:0000256" key="1">
    <source>
        <dbReference type="ARBA" id="ARBA00010587"/>
    </source>
</evidence>
<dbReference type="InterPro" id="IPR029787">
    <property type="entry name" value="Nucleotide_cyclase"/>
</dbReference>
<dbReference type="SUPFAM" id="SSF55073">
    <property type="entry name" value="Nucleotide cyclase"/>
    <property type="match status" value="1"/>
</dbReference>
<evidence type="ECO:0000313" key="6">
    <source>
        <dbReference type="Proteomes" id="UP001210678"/>
    </source>
</evidence>
<dbReference type="InterPro" id="IPR052163">
    <property type="entry name" value="DGC-Regulatory_Protein"/>
</dbReference>
<dbReference type="CDD" id="cd01949">
    <property type="entry name" value="GGDEF"/>
    <property type="match status" value="1"/>
</dbReference>
<dbReference type="NCBIfam" id="TIGR00254">
    <property type="entry name" value="GGDEF"/>
    <property type="match status" value="1"/>
</dbReference>
<dbReference type="PANTHER" id="PTHR46663:SF2">
    <property type="entry name" value="GGDEF DOMAIN-CONTAINING PROTEIN"/>
    <property type="match status" value="1"/>
</dbReference>
<evidence type="ECO:0000256" key="3">
    <source>
        <dbReference type="ARBA" id="ARBA00023004"/>
    </source>
</evidence>
<proteinExistence type="inferred from homology"/>
<dbReference type="SUPFAM" id="SSF47188">
    <property type="entry name" value="Hemerythrin-like"/>
    <property type="match status" value="1"/>
</dbReference>
<dbReference type="PANTHER" id="PTHR46663">
    <property type="entry name" value="DIGUANYLATE CYCLASE DGCT-RELATED"/>
    <property type="match status" value="1"/>
</dbReference>
<evidence type="ECO:0000259" key="4">
    <source>
        <dbReference type="PROSITE" id="PS50887"/>
    </source>
</evidence>
<evidence type="ECO:0000256" key="2">
    <source>
        <dbReference type="ARBA" id="ARBA00022723"/>
    </source>
</evidence>
<dbReference type="Proteomes" id="UP001210678">
    <property type="component" value="Unassembled WGS sequence"/>
</dbReference>
<keyword evidence="2" id="KW-0479">Metal-binding</keyword>
<comment type="caution">
    <text evidence="5">The sequence shown here is derived from an EMBL/GenBank/DDBJ whole genome shotgun (WGS) entry which is preliminary data.</text>
</comment>
<keyword evidence="3" id="KW-0408">Iron</keyword>
<name>A0ABT4YTN8_9VIBR</name>
<dbReference type="Gene3D" id="3.30.70.270">
    <property type="match status" value="1"/>
</dbReference>
<organism evidence="5 6">
    <name type="scientific">Vibrio algarum</name>
    <dbReference type="NCBI Taxonomy" id="3020714"/>
    <lineage>
        <taxon>Bacteria</taxon>
        <taxon>Pseudomonadati</taxon>
        <taxon>Pseudomonadota</taxon>
        <taxon>Gammaproteobacteria</taxon>
        <taxon>Vibrionales</taxon>
        <taxon>Vibrionaceae</taxon>
        <taxon>Vibrio</taxon>
    </lineage>
</organism>
<dbReference type="PROSITE" id="PS50887">
    <property type="entry name" value="GGDEF"/>
    <property type="match status" value="1"/>
</dbReference>
<dbReference type="RefSeq" id="WP_272138173.1">
    <property type="nucleotide sequence ID" value="NZ_JAQLOI010000003.1"/>
</dbReference>
<comment type="similarity">
    <text evidence="1">Belongs to the hemerythrin family.</text>
</comment>
<dbReference type="InterPro" id="IPR043128">
    <property type="entry name" value="Rev_trsase/Diguanyl_cyclase"/>
</dbReference>
<dbReference type="Pfam" id="PF00990">
    <property type="entry name" value="GGDEF"/>
    <property type="match status" value="1"/>
</dbReference>
<feature type="domain" description="GGDEF" evidence="4">
    <location>
        <begin position="76"/>
        <end position="214"/>
    </location>
</feature>
<gene>
    <name evidence="5" type="ORF">PGX00_15345</name>
</gene>
<evidence type="ECO:0000313" key="5">
    <source>
        <dbReference type="EMBL" id="MDB1124932.1"/>
    </source>
</evidence>
<dbReference type="InterPro" id="IPR000160">
    <property type="entry name" value="GGDEF_dom"/>
</dbReference>
<dbReference type="Gene3D" id="1.20.120.50">
    <property type="entry name" value="Hemerythrin-like"/>
    <property type="match status" value="1"/>
</dbReference>
<keyword evidence="6" id="KW-1185">Reference proteome</keyword>
<accession>A0ABT4YTN8</accession>
<protein>
    <submittedName>
        <fullName evidence="5">GGDEF domain-containing protein</fullName>
    </submittedName>
</protein>